<evidence type="ECO:0000259" key="5">
    <source>
        <dbReference type="SMART" id="SM00078"/>
    </source>
</evidence>
<dbReference type="Pfam" id="PF00049">
    <property type="entry name" value="Insulin"/>
    <property type="match status" value="1"/>
</dbReference>
<dbReference type="InterPro" id="IPR036438">
    <property type="entry name" value="Insulin-like_sf"/>
</dbReference>
<keyword evidence="8" id="KW-1185">Reference proteome</keyword>
<dbReference type="PROSITE" id="PS00262">
    <property type="entry name" value="INSULIN"/>
    <property type="match status" value="1"/>
</dbReference>
<dbReference type="PANTHER" id="PTHR46845:SF1">
    <property type="entry name" value="INSULIN-LIKE GROWTH FACTOR I"/>
    <property type="match status" value="1"/>
</dbReference>
<dbReference type="STRING" id="7719.ENSCINP00000007548"/>
<accession>A0A1W2VPV6</accession>
<dbReference type="InterPro" id="IPR022353">
    <property type="entry name" value="Insulin_CS"/>
</dbReference>
<dbReference type="AlphaFoldDB" id="Q0GTF8"/>
<dbReference type="RefSeq" id="NP_001123204.1">
    <property type="nucleotide sequence ID" value="NM_001129732.1"/>
</dbReference>
<dbReference type="SUPFAM" id="SSF56994">
    <property type="entry name" value="Insulin-like"/>
    <property type="match status" value="1"/>
</dbReference>
<dbReference type="CTD" id="100170003"/>
<dbReference type="GO" id="GO:0008283">
    <property type="term" value="P:cell population proliferation"/>
    <property type="evidence" value="ECO:0000318"/>
    <property type="project" value="GO_Central"/>
</dbReference>
<dbReference type="KEGG" id="cin:100170003"/>
<accession>F7AWR5</accession>
<evidence type="ECO:0000256" key="4">
    <source>
        <dbReference type="SAM" id="MobiDB-lite"/>
    </source>
</evidence>
<dbReference type="GeneID" id="100170003"/>
<dbReference type="EMBL" id="DQ538510">
    <property type="protein sequence ID" value="ABG00258.1"/>
    <property type="molecule type" value="Genomic_DNA"/>
</dbReference>
<proteinExistence type="inferred from homology"/>
<dbReference type="GO" id="GO:0005159">
    <property type="term" value="F:insulin-like growth factor receptor binding"/>
    <property type="evidence" value="ECO:0000318"/>
    <property type="project" value="GO_Central"/>
</dbReference>
<feature type="region of interest" description="Disordered" evidence="4">
    <location>
        <begin position="132"/>
        <end position="172"/>
    </location>
</feature>
<evidence type="ECO:0000256" key="2">
    <source>
        <dbReference type="ARBA" id="ARBA00023157"/>
    </source>
</evidence>
<dbReference type="EMBL" id="EAAA01001505">
    <property type="status" value="NOT_ANNOTATED_CDS"/>
    <property type="molecule type" value="Genomic_DNA"/>
</dbReference>
<reference evidence="8" key="1">
    <citation type="journal article" date="2002" name="Science">
        <title>The draft genome of Ciona intestinalis: insights into chordate and vertebrate origins.</title>
        <authorList>
            <person name="Dehal P."/>
            <person name="Satou Y."/>
            <person name="Campbell R.K."/>
            <person name="Chapman J."/>
            <person name="Degnan B."/>
            <person name="De Tomaso A."/>
            <person name="Davidson B."/>
            <person name="Di Gregorio A."/>
            <person name="Gelpke M."/>
            <person name="Goodstein D.M."/>
            <person name="Harafuji N."/>
            <person name="Hastings K.E."/>
            <person name="Ho I."/>
            <person name="Hotta K."/>
            <person name="Huang W."/>
            <person name="Kawashima T."/>
            <person name="Lemaire P."/>
            <person name="Martinez D."/>
            <person name="Meinertzhagen I.A."/>
            <person name="Necula S."/>
            <person name="Nonaka M."/>
            <person name="Putnam N."/>
            <person name="Rash S."/>
            <person name="Saiga H."/>
            <person name="Satake M."/>
            <person name="Terry A."/>
            <person name="Yamada L."/>
            <person name="Wang H.G."/>
            <person name="Awazu S."/>
            <person name="Azumi K."/>
            <person name="Boore J."/>
            <person name="Branno M."/>
            <person name="Chin-Bow S."/>
            <person name="DeSantis R."/>
            <person name="Doyle S."/>
            <person name="Francino P."/>
            <person name="Keys D.N."/>
            <person name="Haga S."/>
            <person name="Hayashi H."/>
            <person name="Hino K."/>
            <person name="Imai K.S."/>
            <person name="Inaba K."/>
            <person name="Kano S."/>
            <person name="Kobayashi K."/>
            <person name="Kobayashi M."/>
            <person name="Lee B.I."/>
            <person name="Makabe K.W."/>
            <person name="Manohar C."/>
            <person name="Matassi G."/>
            <person name="Medina M."/>
            <person name="Mochizuki Y."/>
            <person name="Mount S."/>
            <person name="Morishita T."/>
            <person name="Miura S."/>
            <person name="Nakayama A."/>
            <person name="Nishizaka S."/>
            <person name="Nomoto H."/>
            <person name="Ohta F."/>
            <person name="Oishi K."/>
            <person name="Rigoutsos I."/>
            <person name="Sano M."/>
            <person name="Sasaki A."/>
            <person name="Sasakura Y."/>
            <person name="Shoguchi E."/>
            <person name="Shin-i T."/>
            <person name="Spagnuolo A."/>
            <person name="Stainier D."/>
            <person name="Suzuki M.M."/>
            <person name="Tassy O."/>
            <person name="Takatori N."/>
            <person name="Tokuoka M."/>
            <person name="Yagi K."/>
            <person name="Yoshizaki F."/>
            <person name="Wada S."/>
            <person name="Zhang C."/>
            <person name="Hyatt P.D."/>
            <person name="Larimer F."/>
            <person name="Detter C."/>
            <person name="Doggett N."/>
            <person name="Glavina T."/>
            <person name="Hawkins T."/>
            <person name="Richardson P."/>
            <person name="Lucas S."/>
            <person name="Kohara Y."/>
            <person name="Levine M."/>
            <person name="Satoh N."/>
            <person name="Rokhsar D.S."/>
        </authorList>
    </citation>
    <scope>NUCLEOTIDE SEQUENCE [LARGE SCALE GENOMIC DNA]</scope>
</reference>
<dbReference type="PRINTS" id="PR00276">
    <property type="entry name" value="INSULINFAMLY"/>
</dbReference>
<dbReference type="OrthoDB" id="10019596at2759"/>
<dbReference type="Ensembl" id="ENSCINT00000007548.2">
    <property type="protein sequence ID" value="ENSCINP00000007548.2"/>
    <property type="gene ID" value="ENSCING00000003666.2"/>
</dbReference>
<dbReference type="GO" id="GO:0005615">
    <property type="term" value="C:extracellular space"/>
    <property type="evidence" value="ECO:0000318"/>
    <property type="project" value="GO_Central"/>
</dbReference>
<evidence type="ECO:0000313" key="7">
    <source>
        <dbReference type="Ensembl" id="ENSCINP00000007548.2"/>
    </source>
</evidence>
<feature type="domain" description="Insulin-like" evidence="5">
    <location>
        <begin position="68"/>
        <end position="131"/>
    </location>
</feature>
<dbReference type="GO" id="GO:0048009">
    <property type="term" value="P:insulin-like growth factor receptor signaling pathway"/>
    <property type="evidence" value="ECO:0000318"/>
    <property type="project" value="GO_Central"/>
</dbReference>
<evidence type="ECO:0000313" key="6">
    <source>
        <dbReference type="EMBL" id="ABG00258.1"/>
    </source>
</evidence>
<evidence type="ECO:0000313" key="8">
    <source>
        <dbReference type="Proteomes" id="UP000008144"/>
    </source>
</evidence>
<organism evidence="6">
    <name type="scientific">Ciona intestinalis</name>
    <name type="common">Transparent sea squirt</name>
    <name type="synonym">Ascidia intestinalis</name>
    <dbReference type="NCBI Taxonomy" id="7719"/>
    <lineage>
        <taxon>Eukaryota</taxon>
        <taxon>Metazoa</taxon>
        <taxon>Chordata</taxon>
        <taxon>Tunicata</taxon>
        <taxon>Ascidiacea</taxon>
        <taxon>Phlebobranchia</taxon>
        <taxon>Cionidae</taxon>
        <taxon>Ciona</taxon>
    </lineage>
</organism>
<reference evidence="7" key="4">
    <citation type="submission" date="2025-05" db="UniProtKB">
        <authorList>
            <consortium name="Ensembl"/>
        </authorList>
    </citation>
    <scope>IDENTIFICATION</scope>
</reference>
<feature type="compositionally biased region" description="Pro residues" evidence="4">
    <location>
        <begin position="157"/>
        <end position="166"/>
    </location>
</feature>
<feature type="compositionally biased region" description="Basic residues" evidence="4">
    <location>
        <begin position="137"/>
        <end position="152"/>
    </location>
</feature>
<keyword evidence="2" id="KW-1015">Disulfide bond</keyword>
<protein>
    <submittedName>
        <fullName evidence="6 7">Insulin-like 1</fullName>
    </submittedName>
</protein>
<comment type="similarity">
    <text evidence="1 3">Belongs to the insulin family.</text>
</comment>
<reference evidence="6" key="2">
    <citation type="journal article" date="2006" name="Peptides">
        <title>Three insulin-relaxin-like genes in Ciona intestinalis.</title>
        <authorList>
            <person name="Olinski R.P."/>
            <person name="Dahlberg C."/>
            <person name="Thorndyke M."/>
            <person name="Hallbook F."/>
        </authorList>
    </citation>
    <scope>NUCLEOTIDE SEQUENCE</scope>
</reference>
<evidence type="ECO:0000256" key="3">
    <source>
        <dbReference type="RuleBase" id="RU000406"/>
    </source>
</evidence>
<accession>Q0GTF8</accession>
<dbReference type="GO" id="GO:0008284">
    <property type="term" value="P:positive regulation of cell population proliferation"/>
    <property type="evidence" value="ECO:0000318"/>
    <property type="project" value="GO_Central"/>
</dbReference>
<evidence type="ECO:0000256" key="1">
    <source>
        <dbReference type="ARBA" id="ARBA00009034"/>
    </source>
</evidence>
<dbReference type="PANTHER" id="PTHR46845">
    <property type="entry name" value="INSULIN-LIKE GROWTH FACTOR I"/>
    <property type="match status" value="1"/>
</dbReference>
<comment type="subcellular location">
    <subcellularLocation>
        <location evidence="3">Secreted</location>
    </subcellularLocation>
</comment>
<reference evidence="7" key="3">
    <citation type="journal article" date="2008" name="Genome Biol.">
        <title>Improved genome assembly and evidence-based global gene model set for the chordate Ciona intestinalis: new insight into intron and operon populations.</title>
        <authorList>
            <person name="Satou Y."/>
            <person name="Mineta K."/>
            <person name="Ogasawara M."/>
            <person name="Sasakura Y."/>
            <person name="Shoguchi E."/>
            <person name="Ueno K."/>
            <person name="Yamada L."/>
            <person name="Matsumoto J."/>
            <person name="Wasserscheid J."/>
            <person name="Dewar K."/>
            <person name="Wiley G.B."/>
            <person name="Macmil S.L."/>
            <person name="Roe B.A."/>
            <person name="Zeller R.W."/>
            <person name="Hastings K.E."/>
            <person name="Lemaire P."/>
            <person name="Lindquist E."/>
            <person name="Endo T."/>
            <person name="Hotta K."/>
            <person name="Inaba K."/>
        </authorList>
    </citation>
    <scope>NUCLEOTIDE SEQUENCE [LARGE SCALE GENOMIC DNA]</scope>
    <source>
        <strain evidence="7">wild type</strain>
    </source>
</reference>
<name>Q0GTF8_CIOIN</name>
<dbReference type="GO" id="GO:0005179">
    <property type="term" value="F:hormone activity"/>
    <property type="evidence" value="ECO:0000318"/>
    <property type="project" value="GO_Central"/>
</dbReference>
<dbReference type="SMART" id="SM00078">
    <property type="entry name" value="IlGF"/>
    <property type="match status" value="1"/>
</dbReference>
<dbReference type="Gene3D" id="1.10.100.10">
    <property type="entry name" value="Insulin-like"/>
    <property type="match status" value="1"/>
</dbReference>
<sequence>MYDAKGNSCLRKTNNFQRDVLFNEELLEKNEPSYIVPSLRHCCRRRITVSVITYAFVLLYVSSHCEAEYLCGSRLVDALRFICGSRGINGPGRGSYMHARRGSHLRKRPEADITVLCCERGCTMKQMERFCGEPGRRHQSRRRGYRNRHRNPYSRYPRPPHPPTFNDPPATTSTELITTTAMSTTMRQNATTAVRSTLLDDLRHRYRSILERERARSQSGNAADRKSIFHDIVKVASELFRESNTDPGGSGYEYEYHDRILTASFHVNAESEDHH</sequence>
<dbReference type="InterPro" id="IPR022352">
    <property type="entry name" value="Ins/IGF/rlx"/>
</dbReference>
<gene>
    <name evidence="6" type="primary">INS-L1</name>
    <name evidence="7" type="synonym">ins-l1</name>
</gene>
<dbReference type="Proteomes" id="UP000008144">
    <property type="component" value="Chromosome 2"/>
</dbReference>
<dbReference type="HOGENOM" id="CLU_1011768_0_0_1"/>
<dbReference type="GO" id="GO:0043066">
    <property type="term" value="P:negative regulation of apoptotic process"/>
    <property type="evidence" value="ECO:0000318"/>
    <property type="project" value="GO_Central"/>
</dbReference>
<keyword evidence="3" id="KW-0964">Secreted</keyword>
<dbReference type="InterPro" id="IPR016179">
    <property type="entry name" value="Insulin-like"/>
</dbReference>
<dbReference type="GO" id="GO:0051897">
    <property type="term" value="P:positive regulation of phosphatidylinositol 3-kinase/protein kinase B signal transduction"/>
    <property type="evidence" value="ECO:0000318"/>
    <property type="project" value="GO_Central"/>
</dbReference>